<reference evidence="3 4" key="2">
    <citation type="submission" date="2018-11" db="EMBL/GenBank/DDBJ databases">
        <authorList>
            <consortium name="Pathogen Informatics"/>
        </authorList>
    </citation>
    <scope>NUCLEOTIDE SEQUENCE [LARGE SCALE GENOMIC DNA]</scope>
</reference>
<dbReference type="EMBL" id="UYRR01031022">
    <property type="protein sequence ID" value="VDK43796.1"/>
    <property type="molecule type" value="Genomic_DNA"/>
</dbReference>
<dbReference type="Pfam" id="PF19026">
    <property type="entry name" value="UBA_HYPK"/>
    <property type="match status" value="1"/>
</dbReference>
<feature type="region of interest" description="Disordered" evidence="1">
    <location>
        <begin position="1"/>
        <end position="29"/>
    </location>
</feature>
<evidence type="ECO:0000256" key="1">
    <source>
        <dbReference type="SAM" id="MobiDB-lite"/>
    </source>
</evidence>
<dbReference type="OrthoDB" id="285219at2759"/>
<accession>A0A0M3JTD4</accession>
<dbReference type="PANTHER" id="PTHR31184">
    <property type="entry name" value="HUNTINGTIN-INTERACTING PROTEIN K FAMILY MEMBER"/>
    <property type="match status" value="1"/>
</dbReference>
<proteinExistence type="predicted"/>
<organism evidence="5">
    <name type="scientific">Anisakis simplex</name>
    <name type="common">Herring worm</name>
    <dbReference type="NCBI Taxonomy" id="6269"/>
    <lineage>
        <taxon>Eukaryota</taxon>
        <taxon>Metazoa</taxon>
        <taxon>Ecdysozoa</taxon>
        <taxon>Nematoda</taxon>
        <taxon>Chromadorea</taxon>
        <taxon>Rhabditida</taxon>
        <taxon>Spirurina</taxon>
        <taxon>Ascaridomorpha</taxon>
        <taxon>Ascaridoidea</taxon>
        <taxon>Anisakidae</taxon>
        <taxon>Anisakis</taxon>
        <taxon>Anisakis simplex complex</taxon>
    </lineage>
</organism>
<evidence type="ECO:0000313" key="4">
    <source>
        <dbReference type="Proteomes" id="UP000267096"/>
    </source>
</evidence>
<gene>
    <name evidence="3" type="ORF">ASIM_LOCUS10842</name>
</gene>
<dbReference type="InterPro" id="IPR044034">
    <property type="entry name" value="NAC-like_UBA"/>
</dbReference>
<evidence type="ECO:0000313" key="3">
    <source>
        <dbReference type="EMBL" id="VDK43796.1"/>
    </source>
</evidence>
<feature type="domain" description="Nascent polypeptide-associated complex subunit alpha-like UBA" evidence="2">
    <location>
        <begin position="105"/>
        <end position="145"/>
    </location>
</feature>
<dbReference type="GO" id="GO:0050821">
    <property type="term" value="P:protein stabilization"/>
    <property type="evidence" value="ECO:0007669"/>
    <property type="project" value="TreeGrafter"/>
</dbReference>
<sequence length="147" mass="16740">MANKEHESADKEQDEHDGPKSTTKNKHDWGAADLEKAYIKRSISQQLSVEREGWQTYPVPLINRLFHLCLLQVTDFHEDNDNAKEVSNVKLDSIISGPQATRKTVNIRREDVQLIVEELELPRIRAEKTLIEHDGDVIAATKALLGF</sequence>
<dbReference type="InterPro" id="IPR052617">
    <property type="entry name" value="Huntingtin-int_K"/>
</dbReference>
<evidence type="ECO:0000313" key="5">
    <source>
        <dbReference type="WBParaSite" id="ASIM_0001128401-mRNA-1"/>
    </source>
</evidence>
<protein>
    <submittedName>
        <fullName evidence="5">HYPK_UBA domain-containing protein</fullName>
    </submittedName>
</protein>
<dbReference type="GO" id="GO:0043066">
    <property type="term" value="P:negative regulation of apoptotic process"/>
    <property type="evidence" value="ECO:0007669"/>
    <property type="project" value="TreeGrafter"/>
</dbReference>
<dbReference type="CDD" id="cd14361">
    <property type="entry name" value="UBA_HYPK"/>
    <property type="match status" value="1"/>
</dbReference>
<keyword evidence="4" id="KW-1185">Reference proteome</keyword>
<dbReference type="Proteomes" id="UP000267096">
    <property type="component" value="Unassembled WGS sequence"/>
</dbReference>
<reference evidence="5" key="1">
    <citation type="submission" date="2017-02" db="UniProtKB">
        <authorList>
            <consortium name="WormBaseParasite"/>
        </authorList>
    </citation>
    <scope>IDENTIFICATION</scope>
</reference>
<evidence type="ECO:0000259" key="2">
    <source>
        <dbReference type="Pfam" id="PF19026"/>
    </source>
</evidence>
<dbReference type="Gene3D" id="1.10.8.10">
    <property type="entry name" value="DNA helicase RuvA subunit, C-terminal domain"/>
    <property type="match status" value="1"/>
</dbReference>
<dbReference type="PANTHER" id="PTHR31184:SF2">
    <property type="entry name" value="HUNTINGTIN-INTERACTING PROTEIN K"/>
    <property type="match status" value="1"/>
</dbReference>
<name>A0A0M3JTD4_ANISI</name>
<dbReference type="InterPro" id="IPR038922">
    <property type="entry name" value="HYPK_UBA"/>
</dbReference>
<dbReference type="AlphaFoldDB" id="A0A0M3JTD4"/>
<dbReference type="WBParaSite" id="ASIM_0001128401-mRNA-1">
    <property type="protein sequence ID" value="ASIM_0001128401-mRNA-1"/>
    <property type="gene ID" value="ASIM_0001128401"/>
</dbReference>